<dbReference type="InterPro" id="IPR051534">
    <property type="entry name" value="CBASS_pafABC_assoc_protein"/>
</dbReference>
<dbReference type="InterPro" id="IPR057727">
    <property type="entry name" value="WCX_dom"/>
</dbReference>
<sequence length="330" mass="37047">MSRDLSSVRLARLHELMRLFHETPRPSRRHLLQRLGYQCDRTLERDLKLLREEFDAQIEYDPRYRTYSMKGRGRFLLRAELNDREVTLLAAGLGMAAHFLPHLARDGEVLWNKLKGLLPENLAAQGERLGRCAVVAQPVSALDPGVFEALLGAIANRQRVRFRYRSPYGDKAFREQHADPWGVFFRAHAWYLWGRTVAHGNESTWRVGRIRSLVPLGGEDYVPPLGDECLASLAASAWYAAPGEGRHPVSVRIRPPLASVVSETRWHPSQVLVQQDDGAVVLAARVPDLDEVARWVLASAPCAEVLEPSALADRVRELALEVAGIPEPAP</sequence>
<evidence type="ECO:0000259" key="2">
    <source>
        <dbReference type="Pfam" id="PF25583"/>
    </source>
</evidence>
<dbReference type="AlphaFoldDB" id="E3CZH6"/>
<evidence type="ECO:0000313" key="3">
    <source>
        <dbReference type="EMBL" id="EFQ22868.1"/>
    </source>
</evidence>
<dbReference type="PaxDb" id="584708-Apau_0434"/>
<evidence type="ECO:0000313" key="4">
    <source>
        <dbReference type="Proteomes" id="UP000005096"/>
    </source>
</evidence>
<organism evidence="3 4">
    <name type="scientific">Aminomonas paucivorans DSM 12260</name>
    <dbReference type="NCBI Taxonomy" id="584708"/>
    <lineage>
        <taxon>Bacteria</taxon>
        <taxon>Thermotogati</taxon>
        <taxon>Synergistota</taxon>
        <taxon>Synergistia</taxon>
        <taxon>Synergistales</taxon>
        <taxon>Synergistaceae</taxon>
        <taxon>Aminomonas</taxon>
    </lineage>
</organism>
<keyword evidence="4" id="KW-1185">Reference proteome</keyword>
<gene>
    <name evidence="3" type="ORF">Apau_0434</name>
</gene>
<feature type="domain" description="WCX" evidence="2">
    <location>
        <begin position="246"/>
        <end position="322"/>
    </location>
</feature>
<reference evidence="3 4" key="1">
    <citation type="journal article" date="2010" name="Stand. Genomic Sci.">
        <title>Non-contiguous finished genome sequence of Aminomonas paucivorans type strain (GLU-3).</title>
        <authorList>
            <person name="Pitluck S."/>
            <person name="Yasawong M."/>
            <person name="Held B."/>
            <person name="Lapidus A."/>
            <person name="Nolan M."/>
            <person name="Copeland A."/>
            <person name="Lucas S."/>
            <person name="Del Rio T.G."/>
            <person name="Tice H."/>
            <person name="Cheng J.F."/>
            <person name="Chertkov O."/>
            <person name="Goodwin L."/>
            <person name="Tapia R."/>
            <person name="Han C."/>
            <person name="Liolios K."/>
            <person name="Ivanova N."/>
            <person name="Mavromatis K."/>
            <person name="Ovchinnikova G."/>
            <person name="Pati A."/>
            <person name="Chen A."/>
            <person name="Palaniappan K."/>
            <person name="Land M."/>
            <person name="Hauser L."/>
            <person name="Chang Y.J."/>
            <person name="Jeffries C.D."/>
            <person name="Pukall R."/>
            <person name="Spring S."/>
            <person name="Rohde M."/>
            <person name="Sikorski J."/>
            <person name="Goker M."/>
            <person name="Woyke T."/>
            <person name="Bristow J."/>
            <person name="Eisen J.A."/>
            <person name="Markowitz V."/>
            <person name="Hugenholtz P."/>
            <person name="Kyrpides N.C."/>
            <person name="Klenk H.P."/>
        </authorList>
    </citation>
    <scope>NUCLEOTIDE SEQUENCE [LARGE SCALE GENOMIC DNA]</scope>
    <source>
        <strain evidence="3 4">DSM 12260</strain>
    </source>
</reference>
<name>E3CZH6_9BACT</name>
<protein>
    <submittedName>
        <fullName evidence="3">Uncharacterized protein</fullName>
    </submittedName>
</protein>
<dbReference type="Pfam" id="PF13280">
    <property type="entry name" value="WYL"/>
    <property type="match status" value="1"/>
</dbReference>
<dbReference type="HOGENOM" id="CLU_041141_4_1_0"/>
<accession>E3CZH6</accession>
<dbReference type="STRING" id="584708.Apau_0434"/>
<dbReference type="PANTHER" id="PTHR34580:SF1">
    <property type="entry name" value="PROTEIN PAFC"/>
    <property type="match status" value="1"/>
</dbReference>
<dbReference type="InterPro" id="IPR026881">
    <property type="entry name" value="WYL_dom"/>
</dbReference>
<evidence type="ECO:0000259" key="1">
    <source>
        <dbReference type="Pfam" id="PF13280"/>
    </source>
</evidence>
<dbReference type="eggNOG" id="COG2378">
    <property type="taxonomic scope" value="Bacteria"/>
</dbReference>
<proteinExistence type="predicted"/>
<dbReference type="EMBL" id="CM001022">
    <property type="protein sequence ID" value="EFQ22868.1"/>
    <property type="molecule type" value="Genomic_DNA"/>
</dbReference>
<dbReference type="PANTHER" id="PTHR34580">
    <property type="match status" value="1"/>
</dbReference>
<feature type="domain" description="WYL" evidence="1">
    <location>
        <begin position="146"/>
        <end position="213"/>
    </location>
</feature>
<dbReference type="PROSITE" id="PS52050">
    <property type="entry name" value="WYL"/>
    <property type="match status" value="1"/>
</dbReference>
<dbReference type="Proteomes" id="UP000005096">
    <property type="component" value="Chromosome"/>
</dbReference>
<dbReference type="Pfam" id="PF25583">
    <property type="entry name" value="WCX"/>
    <property type="match status" value="1"/>
</dbReference>